<sequence>SRYGPIYLEPTFRKENLPEFLEETDDRKYRPIKAAQNEQTSFATYNDLVLKFIRILLREGNKERARNLVHKTFENVKLTQIERFNKAQTDFEKESIELNPVNIFNKAINNCKPLLNIKKIKRGGVMYQVPVPISPNSQVFFAMKWLIESANEKDRISRVWDKLAQELLDASNNEGKSVRKKQELHRLCEANRAYAHFRW</sequence>
<dbReference type="GO" id="GO:0005763">
    <property type="term" value="C:mitochondrial small ribosomal subunit"/>
    <property type="evidence" value="ECO:0000318"/>
    <property type="project" value="GO_Central"/>
</dbReference>
<accession>T1FZN3</accession>
<dbReference type="AlphaFoldDB" id="T1FZN3"/>
<dbReference type="KEGG" id="hro:HELRODRAFT_69008"/>
<dbReference type="CDD" id="cd14870">
    <property type="entry name" value="uS7_Mitochondria_Mammalian"/>
    <property type="match status" value="1"/>
</dbReference>
<dbReference type="FunCoup" id="T1FZN3">
    <property type="interactions" value="558"/>
</dbReference>
<evidence type="ECO:0000313" key="7">
    <source>
        <dbReference type="Proteomes" id="UP000015101"/>
    </source>
</evidence>
<keyword evidence="7" id="KW-1185">Reference proteome</keyword>
<keyword evidence="3" id="KW-0687">Ribonucleoprotein</keyword>
<dbReference type="EnsemblMetazoa" id="HelroT69008">
    <property type="protein sequence ID" value="HelroP69008"/>
    <property type="gene ID" value="HelroG69008"/>
</dbReference>
<evidence type="ECO:0000313" key="5">
    <source>
        <dbReference type="EMBL" id="ESN94230.1"/>
    </source>
</evidence>
<dbReference type="OrthoDB" id="9972728at2759"/>
<dbReference type="CTD" id="20214281"/>
<dbReference type="STRING" id="6412.T1FZN3"/>
<evidence type="ECO:0000256" key="2">
    <source>
        <dbReference type="ARBA" id="ARBA00022980"/>
    </source>
</evidence>
<dbReference type="InterPro" id="IPR000235">
    <property type="entry name" value="Ribosomal_uS7"/>
</dbReference>
<dbReference type="GO" id="GO:0006412">
    <property type="term" value="P:translation"/>
    <property type="evidence" value="ECO:0000318"/>
    <property type="project" value="GO_Central"/>
</dbReference>
<dbReference type="GO" id="GO:0003735">
    <property type="term" value="F:structural constituent of ribosome"/>
    <property type="evidence" value="ECO:0000318"/>
    <property type="project" value="GO_Central"/>
</dbReference>
<dbReference type="EMBL" id="AMQM01001520">
    <property type="status" value="NOT_ANNOTATED_CDS"/>
    <property type="molecule type" value="Genomic_DNA"/>
</dbReference>
<comment type="similarity">
    <text evidence="1">Belongs to the universal ribosomal protein uS7 family.</text>
</comment>
<dbReference type="GO" id="GO:0005840">
    <property type="term" value="C:ribosome"/>
    <property type="evidence" value="ECO:0000318"/>
    <property type="project" value="GO_Central"/>
</dbReference>
<dbReference type="GO" id="GO:0003729">
    <property type="term" value="F:mRNA binding"/>
    <property type="evidence" value="ECO:0000318"/>
    <property type="project" value="GO_Central"/>
</dbReference>
<dbReference type="OMA" id="HELHKQC"/>
<dbReference type="PANTHER" id="PTHR11205">
    <property type="entry name" value="RIBOSOMAL PROTEIN S7"/>
    <property type="match status" value="1"/>
</dbReference>
<reference evidence="6" key="3">
    <citation type="submission" date="2015-06" db="UniProtKB">
        <authorList>
            <consortium name="EnsemblMetazoa"/>
        </authorList>
    </citation>
    <scope>IDENTIFICATION</scope>
</reference>
<dbReference type="GO" id="GO:0019843">
    <property type="term" value="F:rRNA binding"/>
    <property type="evidence" value="ECO:0000318"/>
    <property type="project" value="GO_Central"/>
</dbReference>
<dbReference type="InterPro" id="IPR036823">
    <property type="entry name" value="Ribosomal_uS7_dom_sf"/>
</dbReference>
<dbReference type="InterPro" id="IPR023798">
    <property type="entry name" value="Ribosomal_uS7_dom"/>
</dbReference>
<dbReference type="eggNOG" id="KOG3291">
    <property type="taxonomic scope" value="Eukaryota"/>
</dbReference>
<name>T1FZN3_HELRO</name>
<dbReference type="Proteomes" id="UP000015101">
    <property type="component" value="Unassembled WGS sequence"/>
</dbReference>
<evidence type="ECO:0000313" key="6">
    <source>
        <dbReference type="EnsemblMetazoa" id="HelroP69008"/>
    </source>
</evidence>
<dbReference type="Gene3D" id="1.10.455.10">
    <property type="entry name" value="Ribosomal protein S7 domain"/>
    <property type="match status" value="1"/>
</dbReference>
<dbReference type="PIRSF" id="PIRSF002122">
    <property type="entry name" value="RPS7p_RPS7a_RPS5e_RPS7o"/>
    <property type="match status" value="1"/>
</dbReference>
<evidence type="ECO:0000256" key="1">
    <source>
        <dbReference type="ARBA" id="ARBA00007151"/>
    </source>
</evidence>
<reference evidence="5 7" key="2">
    <citation type="journal article" date="2013" name="Nature">
        <title>Insights into bilaterian evolution from three spiralian genomes.</title>
        <authorList>
            <person name="Simakov O."/>
            <person name="Marletaz F."/>
            <person name="Cho S.J."/>
            <person name="Edsinger-Gonzales E."/>
            <person name="Havlak P."/>
            <person name="Hellsten U."/>
            <person name="Kuo D.H."/>
            <person name="Larsson T."/>
            <person name="Lv J."/>
            <person name="Arendt D."/>
            <person name="Savage R."/>
            <person name="Osoegawa K."/>
            <person name="de Jong P."/>
            <person name="Grimwood J."/>
            <person name="Chapman J.A."/>
            <person name="Shapiro H."/>
            <person name="Aerts A."/>
            <person name="Otillar R.P."/>
            <person name="Terry A.Y."/>
            <person name="Boore J.L."/>
            <person name="Grigoriev I.V."/>
            <person name="Lindberg D.R."/>
            <person name="Seaver E.C."/>
            <person name="Weisblat D.A."/>
            <person name="Putnam N.H."/>
            <person name="Rokhsar D.S."/>
        </authorList>
    </citation>
    <scope>NUCLEOTIDE SEQUENCE</scope>
</reference>
<feature type="domain" description="Small ribosomal subunit protein uS7" evidence="4">
    <location>
        <begin position="36"/>
        <end position="192"/>
    </location>
</feature>
<organism evidence="6 7">
    <name type="scientific">Helobdella robusta</name>
    <name type="common">Californian leech</name>
    <dbReference type="NCBI Taxonomy" id="6412"/>
    <lineage>
        <taxon>Eukaryota</taxon>
        <taxon>Metazoa</taxon>
        <taxon>Spiralia</taxon>
        <taxon>Lophotrochozoa</taxon>
        <taxon>Annelida</taxon>
        <taxon>Clitellata</taxon>
        <taxon>Hirudinea</taxon>
        <taxon>Rhynchobdellida</taxon>
        <taxon>Glossiphoniidae</taxon>
        <taxon>Helobdella</taxon>
    </lineage>
</organism>
<keyword evidence="2" id="KW-0689">Ribosomal protein</keyword>
<gene>
    <name evidence="6" type="primary">20214281</name>
    <name evidence="5" type="ORF">HELRODRAFT_69008</name>
</gene>
<dbReference type="GeneID" id="20214281"/>
<evidence type="ECO:0000259" key="4">
    <source>
        <dbReference type="Pfam" id="PF00177"/>
    </source>
</evidence>
<dbReference type="RefSeq" id="XP_009027242.1">
    <property type="nucleotide sequence ID" value="XM_009028994.1"/>
</dbReference>
<dbReference type="HOGENOM" id="CLU_072226_0_1_1"/>
<dbReference type="EMBL" id="KB097571">
    <property type="protein sequence ID" value="ESN94230.1"/>
    <property type="molecule type" value="Genomic_DNA"/>
</dbReference>
<evidence type="ECO:0000256" key="3">
    <source>
        <dbReference type="ARBA" id="ARBA00023274"/>
    </source>
</evidence>
<proteinExistence type="inferred from homology"/>
<reference evidence="7" key="1">
    <citation type="submission" date="2012-12" db="EMBL/GenBank/DDBJ databases">
        <authorList>
            <person name="Hellsten U."/>
            <person name="Grimwood J."/>
            <person name="Chapman J.A."/>
            <person name="Shapiro H."/>
            <person name="Aerts A."/>
            <person name="Otillar R.P."/>
            <person name="Terry A.Y."/>
            <person name="Boore J.L."/>
            <person name="Simakov O."/>
            <person name="Marletaz F."/>
            <person name="Cho S.-J."/>
            <person name="Edsinger-Gonzales E."/>
            <person name="Havlak P."/>
            <person name="Kuo D.-H."/>
            <person name="Larsson T."/>
            <person name="Lv J."/>
            <person name="Arendt D."/>
            <person name="Savage R."/>
            <person name="Osoegawa K."/>
            <person name="de Jong P."/>
            <person name="Lindberg D.R."/>
            <person name="Seaver E.C."/>
            <person name="Weisblat D.A."/>
            <person name="Putnam N.H."/>
            <person name="Grigoriev I.V."/>
            <person name="Rokhsar D.S."/>
        </authorList>
    </citation>
    <scope>NUCLEOTIDE SEQUENCE</scope>
</reference>
<dbReference type="InParanoid" id="T1FZN3"/>
<dbReference type="Pfam" id="PF00177">
    <property type="entry name" value="Ribosomal_S7"/>
    <property type="match status" value="1"/>
</dbReference>
<dbReference type="SUPFAM" id="SSF47973">
    <property type="entry name" value="Ribosomal protein S7"/>
    <property type="match status" value="1"/>
</dbReference>
<protein>
    <recommendedName>
        <fullName evidence="4">Small ribosomal subunit protein uS7 domain-containing protein</fullName>
    </recommendedName>
</protein>